<comment type="similarity">
    <text evidence="7">Belongs to the binding-protein-dependent transport system permease family.</text>
</comment>
<feature type="transmembrane region" description="Helical" evidence="7">
    <location>
        <begin position="238"/>
        <end position="259"/>
    </location>
</feature>
<dbReference type="GO" id="GO:0005886">
    <property type="term" value="C:plasma membrane"/>
    <property type="evidence" value="ECO:0007669"/>
    <property type="project" value="UniProtKB-SubCell"/>
</dbReference>
<dbReference type="PANTHER" id="PTHR43227">
    <property type="entry name" value="BLL4140 PROTEIN"/>
    <property type="match status" value="1"/>
</dbReference>
<dbReference type="InterPro" id="IPR000515">
    <property type="entry name" value="MetI-like"/>
</dbReference>
<keyword evidence="4 7" id="KW-0812">Transmembrane</keyword>
<feature type="transmembrane region" description="Helical" evidence="7">
    <location>
        <begin position="99"/>
        <end position="123"/>
    </location>
</feature>
<protein>
    <submittedName>
        <fullName evidence="9">Protein lplB</fullName>
    </submittedName>
</protein>
<dbReference type="CDD" id="cd06261">
    <property type="entry name" value="TM_PBP2"/>
    <property type="match status" value="1"/>
</dbReference>
<keyword evidence="6 7" id="KW-0472">Membrane</keyword>
<dbReference type="GO" id="GO:0055085">
    <property type="term" value="P:transmembrane transport"/>
    <property type="evidence" value="ECO:0007669"/>
    <property type="project" value="InterPro"/>
</dbReference>
<dbReference type="RefSeq" id="WP_099478208.1">
    <property type="nucleotide sequence ID" value="NZ_CP016809.1"/>
</dbReference>
<dbReference type="PROSITE" id="PS50928">
    <property type="entry name" value="ABC_TM1"/>
    <property type="match status" value="1"/>
</dbReference>
<evidence type="ECO:0000256" key="2">
    <source>
        <dbReference type="ARBA" id="ARBA00022448"/>
    </source>
</evidence>
<evidence type="ECO:0000256" key="3">
    <source>
        <dbReference type="ARBA" id="ARBA00022475"/>
    </source>
</evidence>
<dbReference type="InterPro" id="IPR050809">
    <property type="entry name" value="UgpAE/MalFG_permease"/>
</dbReference>
<feature type="transmembrane region" description="Helical" evidence="7">
    <location>
        <begin position="292"/>
        <end position="317"/>
    </location>
</feature>
<evidence type="ECO:0000256" key="6">
    <source>
        <dbReference type="ARBA" id="ARBA00023136"/>
    </source>
</evidence>
<dbReference type="AlphaFoldDB" id="A0A1B2E1W0"/>
<evidence type="ECO:0000256" key="1">
    <source>
        <dbReference type="ARBA" id="ARBA00004651"/>
    </source>
</evidence>
<evidence type="ECO:0000256" key="7">
    <source>
        <dbReference type="RuleBase" id="RU363032"/>
    </source>
</evidence>
<evidence type="ECO:0000259" key="8">
    <source>
        <dbReference type="PROSITE" id="PS50928"/>
    </source>
</evidence>
<reference evidence="9" key="1">
    <citation type="submission" date="2016-08" db="EMBL/GenBank/DDBJ databases">
        <title>Complete Genome Seqeunce of Paenibacillus sp. nov. IHBB 9852 from high altitute lake of Indian trans-Himalayas.</title>
        <authorList>
            <person name="Kiran S."/>
            <person name="Swarnkar M.K."/>
            <person name="Rana A."/>
            <person name="Tewari R."/>
            <person name="Gulati A."/>
        </authorList>
    </citation>
    <scope>NUCLEOTIDE SEQUENCE [LARGE SCALE GENOMIC DNA]</scope>
    <source>
        <strain evidence="9">IHBB 9852</strain>
    </source>
</reference>
<keyword evidence="3" id="KW-1003">Cell membrane</keyword>
<dbReference type="InterPro" id="IPR035906">
    <property type="entry name" value="MetI-like_sf"/>
</dbReference>
<dbReference type="Pfam" id="PF00528">
    <property type="entry name" value="BPD_transp_1"/>
    <property type="match status" value="1"/>
</dbReference>
<gene>
    <name evidence="9" type="ORF">BBD41_16140</name>
</gene>
<keyword evidence="5 7" id="KW-1133">Transmembrane helix</keyword>
<evidence type="ECO:0000256" key="5">
    <source>
        <dbReference type="ARBA" id="ARBA00022989"/>
    </source>
</evidence>
<organism evidence="9">
    <name type="scientific">Paenibacillus ihbetae</name>
    <dbReference type="NCBI Taxonomy" id="1870820"/>
    <lineage>
        <taxon>Bacteria</taxon>
        <taxon>Bacillati</taxon>
        <taxon>Bacillota</taxon>
        <taxon>Bacilli</taxon>
        <taxon>Bacillales</taxon>
        <taxon>Paenibacillaceae</taxon>
        <taxon>Paenibacillus</taxon>
    </lineage>
</organism>
<dbReference type="Gene3D" id="1.10.3720.10">
    <property type="entry name" value="MetI-like"/>
    <property type="match status" value="1"/>
</dbReference>
<keyword evidence="2 7" id="KW-0813">Transport</keyword>
<comment type="subcellular location">
    <subcellularLocation>
        <location evidence="1 7">Cell membrane</location>
        <topology evidence="1 7">Multi-pass membrane protein</topology>
    </subcellularLocation>
</comment>
<feature type="transmembrane region" description="Helical" evidence="7">
    <location>
        <begin position="36"/>
        <end position="57"/>
    </location>
</feature>
<feature type="domain" description="ABC transmembrane type-1" evidence="8">
    <location>
        <begin position="95"/>
        <end position="313"/>
    </location>
</feature>
<name>A0A1B2E1W0_9BACL</name>
<dbReference type="SUPFAM" id="SSF161098">
    <property type="entry name" value="MetI-like"/>
    <property type="match status" value="1"/>
</dbReference>
<proteinExistence type="inferred from homology"/>
<accession>A0A1B2E1W0</accession>
<dbReference type="KEGG" id="pib:BBD41_16140"/>
<feature type="transmembrane region" description="Helical" evidence="7">
    <location>
        <begin position="198"/>
        <end position="217"/>
    </location>
</feature>
<sequence length="325" mass="36668">MSQSAPKQRQVPVAPEPRIHSSSFLRRFVKQWEVQLMVIPGVILVFIFSYLPMYGVITGFMDYDLFTGSRIWENPWVGFKHFEAFFNAPEFERLIRNTLVISLLKFFIGFPAPILLALMLNEVRHMFFKRTVQTLTYLPHFLSWVIVAGLTMSMLSTENGSVNMLLKGAGLISEPINFLGMKEYFWSILISANVWKEIGFNSIVFMAAIAGIDPALYEAADIDGASKFKQIFKITLPCIMPVVIIFMILAIGNLVNAGFEDILLLATNPVLRPVSDVIDTYVYRVGLGTHRYSYAVAIGLFKAIVSVTLLTIANYLARRSGNSLW</sequence>
<feature type="transmembrane region" description="Helical" evidence="7">
    <location>
        <begin position="135"/>
        <end position="155"/>
    </location>
</feature>
<dbReference type="PANTHER" id="PTHR43227:SF11">
    <property type="entry name" value="BLL4140 PROTEIN"/>
    <property type="match status" value="1"/>
</dbReference>
<evidence type="ECO:0000313" key="9">
    <source>
        <dbReference type="EMBL" id="ANY73984.1"/>
    </source>
</evidence>
<evidence type="ECO:0000256" key="4">
    <source>
        <dbReference type="ARBA" id="ARBA00022692"/>
    </source>
</evidence>
<dbReference type="EMBL" id="CP016809">
    <property type="protein sequence ID" value="ANY73984.1"/>
    <property type="molecule type" value="Genomic_DNA"/>
</dbReference>